<evidence type="ECO:0000313" key="1">
    <source>
        <dbReference type="EMBL" id="SFS32861.1"/>
    </source>
</evidence>
<name>A0A1I6NY51_9FLAO</name>
<dbReference type="RefSeq" id="WP_139226571.1">
    <property type="nucleotide sequence ID" value="NZ_FPAG01000001.1"/>
</dbReference>
<organism evidence="1 2">
    <name type="scientific">Zhouia amylolytica</name>
    <dbReference type="NCBI Taxonomy" id="376730"/>
    <lineage>
        <taxon>Bacteria</taxon>
        <taxon>Pseudomonadati</taxon>
        <taxon>Bacteroidota</taxon>
        <taxon>Flavobacteriia</taxon>
        <taxon>Flavobacteriales</taxon>
        <taxon>Flavobacteriaceae</taxon>
        <taxon>Zhouia</taxon>
    </lineage>
</organism>
<accession>A0A1I6NY51</accession>
<dbReference type="Proteomes" id="UP000183209">
    <property type="component" value="Unassembled WGS sequence"/>
</dbReference>
<dbReference type="OrthoDB" id="1162840at2"/>
<proteinExistence type="predicted"/>
<evidence type="ECO:0000313" key="2">
    <source>
        <dbReference type="Proteomes" id="UP000183209"/>
    </source>
</evidence>
<protein>
    <submittedName>
        <fullName evidence="1">Uncharacterized protein</fullName>
    </submittedName>
</protein>
<gene>
    <name evidence="1" type="ORF">SAMN04487906_0011</name>
</gene>
<reference evidence="1 2" key="1">
    <citation type="submission" date="2016-10" db="EMBL/GenBank/DDBJ databases">
        <authorList>
            <person name="de Groot N.N."/>
        </authorList>
    </citation>
    <scope>NUCLEOTIDE SEQUENCE [LARGE SCALE GENOMIC DNA]</scope>
    <source>
        <strain evidence="1 2">CGMCC 1.6114</strain>
    </source>
</reference>
<sequence>MSKSNNKSTSAQMLLANKSILIITAFLIIVGCSKNKNCTKSDMLKYELLTVIIDSFAKPSVTIPPLVPEGVVDTIKNERDSILNLIKSEEWVNQKNIVAVLPYFYTPNKEVIFKNTYPKEFESLVKDLSVKSGDTILKIDKIKKTRGNIFIKAPTLKELIKDEDLWNSFDLRITGSKIVFDADCDKAVTIIGISKGRLNSYNSLVFLEKIDNNWVIVHKETISIS</sequence>
<dbReference type="PROSITE" id="PS51257">
    <property type="entry name" value="PROKAR_LIPOPROTEIN"/>
    <property type="match status" value="1"/>
</dbReference>
<dbReference type="EMBL" id="FPAG01000001">
    <property type="protein sequence ID" value="SFS32861.1"/>
    <property type="molecule type" value="Genomic_DNA"/>
</dbReference>
<dbReference type="AlphaFoldDB" id="A0A1I6NY51"/>